<comment type="catalytic activity">
    <reaction evidence="11 12 13">
        <text>RNA(n) + a ribonucleoside 5'-triphosphate = RNA(n+1) + diphosphate</text>
        <dbReference type="Rhea" id="RHEA:21248"/>
        <dbReference type="Rhea" id="RHEA-COMP:14527"/>
        <dbReference type="Rhea" id="RHEA-COMP:17342"/>
        <dbReference type="ChEBI" id="CHEBI:33019"/>
        <dbReference type="ChEBI" id="CHEBI:61557"/>
        <dbReference type="ChEBI" id="CHEBI:140395"/>
        <dbReference type="EC" id="2.7.7.6"/>
    </reaction>
</comment>
<dbReference type="Gene3D" id="1.10.1790.20">
    <property type="match status" value="1"/>
</dbReference>
<comment type="caution">
    <text evidence="16">The sequence shown here is derived from an EMBL/GenBank/DDBJ whole genome shotgun (WGS) entry which is preliminary data.</text>
</comment>
<dbReference type="Gene3D" id="2.40.40.20">
    <property type="match status" value="1"/>
</dbReference>
<keyword evidence="5 12" id="KW-0548">Nucleotidyltransferase</keyword>
<dbReference type="GO" id="GO:0008270">
    <property type="term" value="F:zinc ion binding"/>
    <property type="evidence" value="ECO:0007669"/>
    <property type="project" value="UniProtKB-UniRule"/>
</dbReference>
<feature type="coiled-coil region" evidence="14">
    <location>
        <begin position="148"/>
        <end position="222"/>
    </location>
</feature>
<evidence type="ECO:0000256" key="10">
    <source>
        <dbReference type="ARBA" id="ARBA00025935"/>
    </source>
</evidence>
<comment type="similarity">
    <text evidence="2 12 13">Belongs to the RNA polymerase beta' chain family.</text>
</comment>
<dbReference type="GO" id="GO:0003677">
    <property type="term" value="F:DNA binding"/>
    <property type="evidence" value="ECO:0007669"/>
    <property type="project" value="UniProtKB-UniRule"/>
</dbReference>
<keyword evidence="3 12" id="KW-0240">DNA-directed RNA polymerase</keyword>
<evidence type="ECO:0000256" key="13">
    <source>
        <dbReference type="RuleBase" id="RU004279"/>
    </source>
</evidence>
<comment type="cofactor">
    <cofactor evidence="12">
        <name>Zn(2+)</name>
        <dbReference type="ChEBI" id="CHEBI:29105"/>
    </cofactor>
    <text evidence="12">Binds 2 Zn(2+) ions per subunit.</text>
</comment>
<feature type="binding site" evidence="12">
    <location>
        <position position="539"/>
    </location>
    <ligand>
        <name>Mg(2+)</name>
        <dbReference type="ChEBI" id="CHEBI:18420"/>
    </ligand>
</feature>
<evidence type="ECO:0000256" key="8">
    <source>
        <dbReference type="ARBA" id="ARBA00022842"/>
    </source>
</evidence>
<sequence>MLDVNFFDELRIGLATADQIRQWSYGEVKKPETINYRTLKPEKDGLFCEKIFGPTRDWECYCGKYKRVRFKGIICERCGVEVTRAKVRRERMGHIELAAPVTHIWYFKGVPSRLGYLLDLAPKDLEKIIYFAAYVITSVNEELRHNDLPTLENEINAERKTIESKRDAEVEERAQKLEADLAELEAEKAKSDVRRKVKEGGEREMRQIRDRANRELDRLEEVWNTFTKLEPRQLIVDELLYRELYDRYGEYFTGGMGAGAIQKLCSEFDVDAEAEGLRDVIRNGKGQKKLRALKRLKVVSAFQSTGNDPRGMVLDAVPVIPPDLRPMVQLDGGRFATSDLNDLYRRVINRNNRLKRLIDLGAPEIIVNNEKRMLQEAVDALFDNGRRGRPVTGPGNRPLKSLSDLLKGKQGRFRQNLLGKRVDYSGRSVIIVGPQLKLHQCGLPKQMALELFKPFVMKRLVDLNHAQNIKSAKRMVERSRSAVWDVLEEVITEHPVLLNRAPTLHRLGIQAFEPQLVEGKAIQLHPLVCEAFNADFDGDQMAVHLPLSAEAQAEARILMLSANNILSPASGRPLAMPRLDMVTGLFHLTRLDENAPGAGQAFASEAEAIMAFDRHLVGLHAPIKIRVKDRQPPKELQPELAEQGWEPGQPWLAETTLGRVMFNDLLPADYPYINDALPKKRQAAIVNDLAERYSMTQVAQTLDKVKDAGFYWATRSGVTVSISDVLVPEEKKQILEDFEGKAAQVEKRYQRGQLSHAERNNELVKVWAQATEDVADAMEEHFPDDNSIAMIVKSGAAGNMTQVRSLAGMRGLVSNPKGEYIPRPIKSNFREGLSVAEYFIATHGARKGLADTALRTADSGYLTRRLVDVSQDVIVREVDCGTSRGIQMTIGEKQQDGSILRAEHVATSVYARTIAEDAVDANGNVVVNRGDDLGDPAIEKLASSGIDRVKVRSVLTCESVVGVCACCYGRSMATGKLVDVGEAVGIVAAQSIGEPGTQLTMRTFHQGGVAGDDITTGLPRVQELFEARVPKGKAPIAEVAGRVRIEESERFWKITLIPDDGAEEIVLDKLSKRQRLAVGPEGPLADGDHVDVGQQLLEGTPDPHEVLRVMGPRQAQIHLVDEVQKVYRAQGVSIHDKHIEVIVRQMLRRVTIIDSGATDFLPGELPERARFEAINRNTVAEGGDPASGRPVLMGITKASLTTDSWLSAASFQETTRVLTDAAINGRSDKLVGLKENVIIGKLIPAGTGINRYRNIQVQPTEEARVAAYAIPSYDDGYYTPDVFGSGTGMAVPLDDYDFGRDFR</sequence>
<feature type="domain" description="RNA polymerase N-terminal" evidence="15">
    <location>
        <begin position="310"/>
        <end position="589"/>
    </location>
</feature>
<dbReference type="InterPro" id="IPR007066">
    <property type="entry name" value="RNA_pol_Rpb1_3"/>
</dbReference>
<dbReference type="InterPro" id="IPR042102">
    <property type="entry name" value="RNA_pol_Rpb1_3_sf"/>
</dbReference>
<dbReference type="FunFam" id="1.10.150.390:FF:000002">
    <property type="entry name" value="DNA-directed RNA polymerase subunit beta"/>
    <property type="match status" value="1"/>
</dbReference>
<evidence type="ECO:0000256" key="6">
    <source>
        <dbReference type="ARBA" id="ARBA00022723"/>
    </source>
</evidence>
<feature type="binding site" evidence="12">
    <location>
        <position position="535"/>
    </location>
    <ligand>
        <name>Mg(2+)</name>
        <dbReference type="ChEBI" id="CHEBI:18420"/>
    </ligand>
</feature>
<dbReference type="FunFam" id="4.10.860.120:FF:000001">
    <property type="entry name" value="DNA-directed RNA polymerase subunit beta"/>
    <property type="match status" value="1"/>
</dbReference>
<comment type="function">
    <text evidence="1 12 13">DNA-dependent RNA polymerase catalyzes the transcription of DNA into RNA using the four ribonucleoside triphosphates as substrates.</text>
</comment>
<dbReference type="NCBIfam" id="TIGR02386">
    <property type="entry name" value="rpoC_TIGR"/>
    <property type="match status" value="1"/>
</dbReference>
<dbReference type="CDD" id="cd02655">
    <property type="entry name" value="RNAP_beta'_C"/>
    <property type="match status" value="1"/>
</dbReference>
<evidence type="ECO:0000313" key="16">
    <source>
        <dbReference type="EMBL" id="ETA66430.1"/>
    </source>
</evidence>
<dbReference type="Pfam" id="PF04997">
    <property type="entry name" value="RNA_pol_Rpb1_1"/>
    <property type="match status" value="1"/>
</dbReference>
<proteinExistence type="inferred from homology"/>
<dbReference type="Gene3D" id="1.10.40.90">
    <property type="match status" value="1"/>
</dbReference>
<dbReference type="NCBIfam" id="NF011498">
    <property type="entry name" value="PRK14906.1"/>
    <property type="match status" value="1"/>
</dbReference>
<reference evidence="16 17" key="1">
    <citation type="submission" date="2013-08" db="EMBL/GenBank/DDBJ databases">
        <authorList>
            <consortium name="DOE Joint Genome Institute"/>
            <person name="Klenk H.-P."/>
            <person name="Huntemann M."/>
            <person name="Han J."/>
            <person name="Chen A."/>
            <person name="Kyrpides N."/>
            <person name="Mavromatis K."/>
            <person name="Markowitz V."/>
            <person name="Palaniappan K."/>
            <person name="Ivanova N."/>
            <person name="Schaumberg A."/>
            <person name="Pati A."/>
            <person name="Liolios K."/>
            <person name="Nordberg H.P."/>
            <person name="Cantor M.N."/>
            <person name="Hua S.X."/>
            <person name="Woyke T."/>
        </authorList>
    </citation>
    <scope>NUCLEOTIDE SEQUENCE [LARGE SCALE GENOMIC DNA]</scope>
    <source>
        <strain evidence="16 17">YIM 93223</strain>
    </source>
</reference>
<dbReference type="FunFam" id="1.10.40.90:FF:000001">
    <property type="entry name" value="DNA-directed RNA polymerase subunit beta"/>
    <property type="match status" value="1"/>
</dbReference>
<evidence type="ECO:0000256" key="9">
    <source>
        <dbReference type="ARBA" id="ARBA00023163"/>
    </source>
</evidence>
<keyword evidence="4 12" id="KW-0808">Transferase</keyword>
<dbReference type="PATRIC" id="fig|592678.3.peg.191"/>
<evidence type="ECO:0000256" key="4">
    <source>
        <dbReference type="ARBA" id="ARBA00022679"/>
    </source>
</evidence>
<dbReference type="InterPro" id="IPR038120">
    <property type="entry name" value="Rpb1_funnel_sf"/>
</dbReference>
<feature type="binding site" evidence="12">
    <location>
        <position position="75"/>
    </location>
    <ligand>
        <name>Zn(2+)</name>
        <dbReference type="ChEBI" id="CHEBI:29105"/>
        <label>1</label>
    </ligand>
</feature>
<dbReference type="EC" id="2.7.7.6" evidence="12"/>
<evidence type="ECO:0000256" key="5">
    <source>
        <dbReference type="ARBA" id="ARBA00022695"/>
    </source>
</evidence>
<dbReference type="GO" id="GO:0006351">
    <property type="term" value="P:DNA-templated transcription"/>
    <property type="evidence" value="ECO:0007669"/>
    <property type="project" value="UniProtKB-UniRule"/>
</dbReference>
<keyword evidence="6 12" id="KW-0479">Metal-binding</keyword>
<organism evidence="16 17">
    <name type="scientific">Haloechinothrix halophila YIM 93223</name>
    <dbReference type="NCBI Taxonomy" id="592678"/>
    <lineage>
        <taxon>Bacteria</taxon>
        <taxon>Bacillati</taxon>
        <taxon>Actinomycetota</taxon>
        <taxon>Actinomycetes</taxon>
        <taxon>Pseudonocardiales</taxon>
        <taxon>Pseudonocardiaceae</taxon>
        <taxon>Haloechinothrix</taxon>
    </lineage>
</organism>
<dbReference type="Gene3D" id="4.10.860.120">
    <property type="entry name" value="RNA polymerase II, clamp domain"/>
    <property type="match status" value="1"/>
</dbReference>
<dbReference type="InterPro" id="IPR000722">
    <property type="entry name" value="RNA_pol_asu"/>
</dbReference>
<dbReference type="InterPro" id="IPR006592">
    <property type="entry name" value="RNA_pol_N"/>
</dbReference>
<dbReference type="RefSeq" id="WP_034266985.1">
    <property type="nucleotide sequence ID" value="NZ_KI632509.1"/>
</dbReference>
<dbReference type="InterPro" id="IPR007080">
    <property type="entry name" value="RNA_pol_Rpb1_1"/>
</dbReference>
<dbReference type="Gene3D" id="1.10.150.390">
    <property type="match status" value="1"/>
</dbReference>
<keyword evidence="8 12" id="KW-0460">Magnesium</keyword>
<dbReference type="CDD" id="cd01609">
    <property type="entry name" value="RNAP_beta'_N"/>
    <property type="match status" value="1"/>
</dbReference>
<comment type="subunit">
    <text evidence="10 12">The RNAP catalytic core consists of 2 alpha, 1 beta, 1 beta' and 1 omega subunit. When a sigma factor is associated with the core the holoenzyme is formed, which can initiate transcription.</text>
</comment>
<feature type="binding site" evidence="12">
    <location>
        <position position="60"/>
    </location>
    <ligand>
        <name>Zn(2+)</name>
        <dbReference type="ChEBI" id="CHEBI:29105"/>
        <label>1</label>
    </ligand>
</feature>
<dbReference type="PANTHER" id="PTHR19376">
    <property type="entry name" value="DNA-DIRECTED RNA POLYMERASE"/>
    <property type="match status" value="1"/>
</dbReference>
<feature type="binding site" evidence="12">
    <location>
        <position position="78"/>
    </location>
    <ligand>
        <name>Zn(2+)</name>
        <dbReference type="ChEBI" id="CHEBI:29105"/>
        <label>1</label>
    </ligand>
</feature>
<gene>
    <name evidence="12" type="primary">rpoC</name>
    <name evidence="16" type="ORF">AmyhaDRAFT_0185</name>
</gene>
<feature type="binding site" evidence="12">
    <location>
        <position position="964"/>
    </location>
    <ligand>
        <name>Zn(2+)</name>
        <dbReference type="ChEBI" id="CHEBI:29105"/>
        <label>2</label>
    </ligand>
</feature>
<keyword evidence="9 12" id="KW-0804">Transcription</keyword>
<evidence type="ECO:0000256" key="3">
    <source>
        <dbReference type="ARBA" id="ARBA00022478"/>
    </source>
</evidence>
<dbReference type="InterPro" id="IPR045867">
    <property type="entry name" value="DNA-dir_RpoC_beta_prime"/>
</dbReference>
<protein>
    <recommendedName>
        <fullName evidence="12">DNA-directed RNA polymerase subunit beta'</fullName>
        <shortName evidence="12">RNAP subunit beta'</shortName>
        <ecNumber evidence="12">2.7.7.6</ecNumber>
    </recommendedName>
    <alternativeName>
        <fullName evidence="12">RNA polymerase subunit beta'</fullName>
    </alternativeName>
    <alternativeName>
        <fullName evidence="12">Transcriptase subunit beta'</fullName>
    </alternativeName>
</protein>
<dbReference type="InterPro" id="IPR012754">
    <property type="entry name" value="DNA-dir_RpoC_beta_prime_bact"/>
</dbReference>
<name>W9DND7_9PSEU</name>
<dbReference type="Pfam" id="PF05000">
    <property type="entry name" value="RNA_pol_Rpb1_4"/>
    <property type="match status" value="1"/>
</dbReference>
<evidence type="ECO:0000256" key="7">
    <source>
        <dbReference type="ARBA" id="ARBA00022833"/>
    </source>
</evidence>
<dbReference type="InterPro" id="IPR007081">
    <property type="entry name" value="RNA_pol_Rpb1_5"/>
</dbReference>
<dbReference type="GO" id="GO:0003899">
    <property type="term" value="F:DNA-directed RNA polymerase activity"/>
    <property type="evidence" value="ECO:0007669"/>
    <property type="project" value="UniProtKB-UniRule"/>
</dbReference>
<evidence type="ECO:0000256" key="11">
    <source>
        <dbReference type="ARBA" id="ARBA00048552"/>
    </source>
</evidence>
<comment type="cofactor">
    <cofactor evidence="12">
        <name>Mg(2+)</name>
        <dbReference type="ChEBI" id="CHEBI:18420"/>
    </cofactor>
    <text evidence="12">Binds 1 Mg(2+) ion per subunit.</text>
</comment>
<keyword evidence="7 12" id="KW-0862">Zinc</keyword>
<dbReference type="GO" id="GO:0000287">
    <property type="term" value="F:magnesium ion binding"/>
    <property type="evidence" value="ECO:0007669"/>
    <property type="project" value="UniProtKB-UniRule"/>
</dbReference>
<dbReference type="HOGENOM" id="CLU_000524_3_1_11"/>
<feature type="binding site" evidence="12">
    <location>
        <position position="957"/>
    </location>
    <ligand>
        <name>Zn(2+)</name>
        <dbReference type="ChEBI" id="CHEBI:29105"/>
        <label>2</label>
    </ligand>
</feature>
<evidence type="ECO:0000256" key="2">
    <source>
        <dbReference type="ARBA" id="ARBA00006460"/>
    </source>
</evidence>
<dbReference type="Pfam" id="PF04983">
    <property type="entry name" value="RNA_pol_Rpb1_3"/>
    <property type="match status" value="1"/>
</dbReference>
<evidence type="ECO:0000256" key="14">
    <source>
        <dbReference type="SAM" id="Coils"/>
    </source>
</evidence>
<keyword evidence="14" id="KW-0175">Coiled coil</keyword>
<dbReference type="Proteomes" id="UP000054357">
    <property type="component" value="Unassembled WGS sequence"/>
</dbReference>
<dbReference type="InterPro" id="IPR007083">
    <property type="entry name" value="RNA_pol_Rpb1_4"/>
</dbReference>
<feature type="binding site" evidence="12">
    <location>
        <position position="62"/>
    </location>
    <ligand>
        <name>Zn(2+)</name>
        <dbReference type="ChEBI" id="CHEBI:29105"/>
        <label>1</label>
    </ligand>
</feature>
<feature type="binding site" evidence="12">
    <location>
        <position position="537"/>
    </location>
    <ligand>
        <name>Mg(2+)</name>
        <dbReference type="ChEBI" id="CHEBI:18420"/>
    </ligand>
</feature>
<dbReference type="GO" id="GO:0000428">
    <property type="term" value="C:DNA-directed RNA polymerase complex"/>
    <property type="evidence" value="ECO:0007669"/>
    <property type="project" value="UniProtKB-KW"/>
</dbReference>
<dbReference type="PANTHER" id="PTHR19376:SF54">
    <property type="entry name" value="DNA-DIRECTED RNA POLYMERASE SUBUNIT BETA"/>
    <property type="match status" value="1"/>
</dbReference>
<evidence type="ECO:0000256" key="1">
    <source>
        <dbReference type="ARBA" id="ARBA00004026"/>
    </source>
</evidence>
<dbReference type="OrthoDB" id="9815296at2"/>
<dbReference type="SUPFAM" id="SSF64484">
    <property type="entry name" value="beta and beta-prime subunits of DNA dependent RNA-polymerase"/>
    <property type="match status" value="1"/>
</dbReference>
<evidence type="ECO:0000259" key="15">
    <source>
        <dbReference type="SMART" id="SM00663"/>
    </source>
</evidence>
<dbReference type="Gene3D" id="2.40.50.100">
    <property type="match status" value="1"/>
</dbReference>
<keyword evidence="17" id="KW-1185">Reference proteome</keyword>
<evidence type="ECO:0000256" key="12">
    <source>
        <dbReference type="HAMAP-Rule" id="MF_01322"/>
    </source>
</evidence>
<dbReference type="HAMAP" id="MF_01322">
    <property type="entry name" value="RNApol_bact_RpoC"/>
    <property type="match status" value="1"/>
</dbReference>
<feature type="binding site" evidence="12">
    <location>
        <position position="967"/>
    </location>
    <ligand>
        <name>Zn(2+)</name>
        <dbReference type="ChEBI" id="CHEBI:29105"/>
        <label>2</label>
    </ligand>
</feature>
<dbReference type="InterPro" id="IPR044893">
    <property type="entry name" value="RNA_pol_Rpb1_clamp_domain"/>
</dbReference>
<evidence type="ECO:0000313" key="17">
    <source>
        <dbReference type="Proteomes" id="UP000054357"/>
    </source>
</evidence>
<dbReference type="Gene3D" id="1.10.274.100">
    <property type="entry name" value="RNA polymerase Rpb1, domain 3"/>
    <property type="match status" value="1"/>
</dbReference>
<dbReference type="Gene3D" id="1.10.132.30">
    <property type="match status" value="1"/>
</dbReference>
<feature type="binding site" evidence="12">
    <location>
        <position position="880"/>
    </location>
    <ligand>
        <name>Zn(2+)</name>
        <dbReference type="ChEBI" id="CHEBI:29105"/>
        <label>2</label>
    </ligand>
</feature>
<dbReference type="Pfam" id="PF04998">
    <property type="entry name" value="RNA_pol_Rpb1_5"/>
    <property type="match status" value="1"/>
</dbReference>
<dbReference type="Pfam" id="PF00623">
    <property type="entry name" value="RNA_pol_Rpb1_2"/>
    <property type="match status" value="1"/>
</dbReference>
<dbReference type="EMBL" id="AZAK01000001">
    <property type="protein sequence ID" value="ETA66430.1"/>
    <property type="molecule type" value="Genomic_DNA"/>
</dbReference>
<dbReference type="SMART" id="SM00663">
    <property type="entry name" value="RPOLA_N"/>
    <property type="match status" value="1"/>
</dbReference>
<accession>W9DND7</accession>